<feature type="transmembrane region" description="Helical" evidence="3">
    <location>
        <begin position="148"/>
        <end position="169"/>
    </location>
</feature>
<dbReference type="STRING" id="1805236.AUK13_02535"/>
<organism evidence="4 5">
    <name type="scientific">Candidatus Kuenenbacteria bacterium CG2_30_39_24</name>
    <dbReference type="NCBI Taxonomy" id="1805236"/>
    <lineage>
        <taxon>Bacteria</taxon>
        <taxon>Candidatus Kueneniibacteriota</taxon>
    </lineage>
</organism>
<reference evidence="4 5" key="1">
    <citation type="journal article" date="2016" name="Environ. Microbiol.">
        <title>Genomic resolution of a cold subsurface aquifer community provides metabolic insights for novel microbes adapted to high CO concentrations.</title>
        <authorList>
            <person name="Probst A.J."/>
            <person name="Castelle C.J."/>
            <person name="Singh A."/>
            <person name="Brown C.T."/>
            <person name="Anantharaman K."/>
            <person name="Sharon I."/>
            <person name="Hug L.A."/>
            <person name="Burstein D."/>
            <person name="Emerson J.B."/>
            <person name="Thomas B.C."/>
            <person name="Banfield J.F."/>
        </authorList>
    </citation>
    <scope>NUCLEOTIDE SEQUENCE [LARGE SCALE GENOMIC DNA]</scope>
    <source>
        <strain evidence="4">CG2_30_39_24</strain>
    </source>
</reference>
<comment type="caution">
    <text evidence="4">The sequence shown here is derived from an EMBL/GenBank/DDBJ whole genome shotgun (WGS) entry which is preliminary data.</text>
</comment>
<dbReference type="PANTHER" id="PTHR40278">
    <property type="entry name" value="DNA UTILIZATION PROTEIN HOFN"/>
    <property type="match status" value="1"/>
</dbReference>
<keyword evidence="3" id="KW-1133">Transmembrane helix</keyword>
<accession>A0A1J5FL11</accession>
<evidence type="ECO:0000256" key="3">
    <source>
        <dbReference type="SAM" id="Phobius"/>
    </source>
</evidence>
<evidence type="ECO:0000256" key="2">
    <source>
        <dbReference type="SAM" id="MobiDB-lite"/>
    </source>
</evidence>
<keyword evidence="3" id="KW-0472">Membrane</keyword>
<name>A0A1J5FL11_9BACT</name>
<evidence type="ECO:0008006" key="6">
    <source>
        <dbReference type="Google" id="ProtNLM"/>
    </source>
</evidence>
<proteinExistence type="predicted"/>
<evidence type="ECO:0000313" key="4">
    <source>
        <dbReference type="EMBL" id="OIP55696.1"/>
    </source>
</evidence>
<feature type="region of interest" description="Disordered" evidence="2">
    <location>
        <begin position="1"/>
        <end position="22"/>
    </location>
</feature>
<feature type="coiled-coil region" evidence="1">
    <location>
        <begin position="173"/>
        <end position="207"/>
    </location>
</feature>
<dbReference type="EMBL" id="MNYR01000038">
    <property type="protein sequence ID" value="OIP55696.1"/>
    <property type="molecule type" value="Genomic_DNA"/>
</dbReference>
<dbReference type="AlphaFoldDB" id="A0A1J5FL11"/>
<keyword evidence="3" id="KW-0812">Transmembrane</keyword>
<dbReference type="Proteomes" id="UP000183922">
    <property type="component" value="Unassembled WGS sequence"/>
</dbReference>
<gene>
    <name evidence="4" type="ORF">AUK13_02535</name>
</gene>
<evidence type="ECO:0000256" key="1">
    <source>
        <dbReference type="SAM" id="Coils"/>
    </source>
</evidence>
<protein>
    <recommendedName>
        <fullName evidence="6">Fimbrial assembly protein</fullName>
    </recommendedName>
</protein>
<evidence type="ECO:0000313" key="5">
    <source>
        <dbReference type="Proteomes" id="UP000183922"/>
    </source>
</evidence>
<dbReference type="InterPro" id="IPR052534">
    <property type="entry name" value="Extracell_DNA_Util/SecSys_Comp"/>
</dbReference>
<sequence length="314" mass="36070">MFESIDHLAKSDKNSLPDQEEKKNINLLPENLRLEEIDKLKIKQLKKDVAFSYPKDKKYKQPLLTKLVNAFKSKFARPVKSPVILPAKKIIHPGAAKKHITDIPNNKEQTIAMANLKDQKAGSTKIEAEFDVNLLPRREHILTDKQMIFSYLLIIIIGFLAVISPYVFYHTKASQYQKDIALLAEQNRQIKEQAQDLQNKMKDYSGLSTKLNKLLALFNQHIYWSQFFPTLEKHTVANLYFTSLDADDEYHINLQATALTLRAIAEQLVVFKNNADYGQVELKNININKKDEASNETSSVEAAFSFELNENVIY</sequence>
<dbReference type="PANTHER" id="PTHR40278:SF1">
    <property type="entry name" value="DNA UTILIZATION PROTEIN HOFN"/>
    <property type="match status" value="1"/>
</dbReference>
<keyword evidence="1" id="KW-0175">Coiled coil</keyword>